<organism evidence="3 4">
    <name type="scientific">Funneliformis geosporum</name>
    <dbReference type="NCBI Taxonomy" id="1117311"/>
    <lineage>
        <taxon>Eukaryota</taxon>
        <taxon>Fungi</taxon>
        <taxon>Fungi incertae sedis</taxon>
        <taxon>Mucoromycota</taxon>
        <taxon>Glomeromycotina</taxon>
        <taxon>Glomeromycetes</taxon>
        <taxon>Glomerales</taxon>
        <taxon>Glomeraceae</taxon>
        <taxon>Funneliformis</taxon>
    </lineage>
</organism>
<sequence length="536" mass="59553">PGGGKKPVYSLKLTHLKITHYRSLSNKKIKGIVHTFPNIIHLDFEKSIDPTGKVLKLIAKLYPNLEYLNISALRGGFKSENDIGLSAIANSCYNLEYLNISNRTEFSEQSICNVIRSNPRLQQLDLSFCKITEITIEEIARSCLNLKYLNLRGCYKISKEAIDQLISFNPNIYVDNFVDTISPSDLIGVVRNHLTQNNIASRQILAQSLQSLLDLSMRDNLQWYSDPGNIPVDQQKFSFTDFKFKGILGEGRSGKTLLCIFRDETIALKSVDLSKAPPYVLKEMQKEVEIYKDLADIQGKYIPKLICYGYYGGGMSFVIGMTIVGTMLSDQKITKRQRDASHNSSNDNTPNDNTLNNNNSSNFALAPSANSGANNTTATSYVPIGKSDVSKITNCTSSELSGGLREALSHRTEVIEDNTQLQVQEGITNPIVDSKIPRDIKTVPSGNDQSHMISGELDLLKTEQDDDVIQEESLDENQIVEQGLIHELCSPISPEEVPDGPDNVNSTEIISSYVSLENMISAETSYTMGFICHLAR</sequence>
<evidence type="ECO:0000256" key="1">
    <source>
        <dbReference type="SAM" id="MobiDB-lite"/>
    </source>
</evidence>
<dbReference type="AlphaFoldDB" id="A0A9W4SWS9"/>
<keyword evidence="2" id="KW-0472">Membrane</keyword>
<dbReference type="SMART" id="SM00367">
    <property type="entry name" value="LRR_CC"/>
    <property type="match status" value="3"/>
</dbReference>
<evidence type="ECO:0000313" key="3">
    <source>
        <dbReference type="EMBL" id="CAI2183535.1"/>
    </source>
</evidence>
<dbReference type="GO" id="GO:0031146">
    <property type="term" value="P:SCF-dependent proteasomal ubiquitin-dependent protein catabolic process"/>
    <property type="evidence" value="ECO:0007669"/>
    <property type="project" value="TreeGrafter"/>
</dbReference>
<evidence type="ECO:0000313" key="4">
    <source>
        <dbReference type="Proteomes" id="UP001153678"/>
    </source>
</evidence>
<dbReference type="SUPFAM" id="SSF52047">
    <property type="entry name" value="RNI-like"/>
    <property type="match status" value="1"/>
</dbReference>
<dbReference type="SUPFAM" id="SSF56112">
    <property type="entry name" value="Protein kinase-like (PK-like)"/>
    <property type="match status" value="1"/>
</dbReference>
<feature type="non-terminal residue" evidence="3">
    <location>
        <position position="1"/>
    </location>
</feature>
<protein>
    <submittedName>
        <fullName evidence="3">959_t:CDS:1</fullName>
    </submittedName>
</protein>
<keyword evidence="2" id="KW-1133">Transmembrane helix</keyword>
<dbReference type="Pfam" id="PF00560">
    <property type="entry name" value="LRR_1"/>
    <property type="match status" value="1"/>
</dbReference>
<dbReference type="EMBL" id="CAMKVN010003052">
    <property type="protein sequence ID" value="CAI2183535.1"/>
    <property type="molecule type" value="Genomic_DNA"/>
</dbReference>
<dbReference type="InterPro" id="IPR001611">
    <property type="entry name" value="Leu-rich_rpt"/>
</dbReference>
<dbReference type="InterPro" id="IPR011009">
    <property type="entry name" value="Kinase-like_dom_sf"/>
</dbReference>
<dbReference type="GO" id="GO:0019005">
    <property type="term" value="C:SCF ubiquitin ligase complex"/>
    <property type="evidence" value="ECO:0007669"/>
    <property type="project" value="TreeGrafter"/>
</dbReference>
<accession>A0A9W4SWS9</accession>
<feature type="compositionally biased region" description="Low complexity" evidence="1">
    <location>
        <begin position="343"/>
        <end position="371"/>
    </location>
</feature>
<keyword evidence="4" id="KW-1185">Reference proteome</keyword>
<dbReference type="Gene3D" id="3.80.10.10">
    <property type="entry name" value="Ribonuclease Inhibitor"/>
    <property type="match status" value="1"/>
</dbReference>
<dbReference type="Proteomes" id="UP001153678">
    <property type="component" value="Unassembled WGS sequence"/>
</dbReference>
<keyword evidence="2" id="KW-0812">Transmembrane</keyword>
<evidence type="ECO:0000256" key="2">
    <source>
        <dbReference type="SAM" id="Phobius"/>
    </source>
</evidence>
<dbReference type="InterPro" id="IPR006553">
    <property type="entry name" value="Leu-rich_rpt_Cys-con_subtyp"/>
</dbReference>
<proteinExistence type="predicted"/>
<name>A0A9W4SWS9_9GLOM</name>
<feature type="transmembrane region" description="Helical" evidence="2">
    <location>
        <begin position="308"/>
        <end position="328"/>
    </location>
</feature>
<dbReference type="OrthoDB" id="550575at2759"/>
<comment type="caution">
    <text evidence="3">The sequence shown here is derived from an EMBL/GenBank/DDBJ whole genome shotgun (WGS) entry which is preliminary data.</text>
</comment>
<dbReference type="PANTHER" id="PTHR13318">
    <property type="entry name" value="PARTNER OF PAIRED, ISOFORM B-RELATED"/>
    <property type="match status" value="1"/>
</dbReference>
<reference evidence="3" key="1">
    <citation type="submission" date="2022-08" db="EMBL/GenBank/DDBJ databases">
        <authorList>
            <person name="Kallberg Y."/>
            <person name="Tangrot J."/>
            <person name="Rosling A."/>
        </authorList>
    </citation>
    <scope>NUCLEOTIDE SEQUENCE</scope>
    <source>
        <strain evidence="3">Wild A</strain>
    </source>
</reference>
<dbReference type="InterPro" id="IPR032675">
    <property type="entry name" value="LRR_dom_sf"/>
</dbReference>
<feature type="region of interest" description="Disordered" evidence="1">
    <location>
        <begin position="334"/>
        <end position="374"/>
    </location>
</feature>
<gene>
    <name evidence="3" type="ORF">FWILDA_LOCUS11126</name>
</gene>